<name>A0A560KHM2_9PROT</name>
<comment type="caution">
    <text evidence="2">The sequence shown here is derived from an EMBL/GenBank/DDBJ whole genome shotgun (WGS) entry which is preliminary data.</text>
</comment>
<dbReference type="AlphaFoldDB" id="A0A560KHM2"/>
<feature type="compositionally biased region" description="Low complexity" evidence="1">
    <location>
        <begin position="77"/>
        <end position="88"/>
    </location>
</feature>
<evidence type="ECO:0000256" key="1">
    <source>
        <dbReference type="SAM" id="MobiDB-lite"/>
    </source>
</evidence>
<evidence type="ECO:0000313" key="3">
    <source>
        <dbReference type="Proteomes" id="UP000320516"/>
    </source>
</evidence>
<evidence type="ECO:0000313" key="2">
    <source>
        <dbReference type="EMBL" id="TWB80140.1"/>
    </source>
</evidence>
<proteinExistence type="predicted"/>
<protein>
    <submittedName>
        <fullName evidence="2">Uncharacterized protein</fullName>
    </submittedName>
</protein>
<reference evidence="2 3" key="1">
    <citation type="submission" date="2019-06" db="EMBL/GenBank/DDBJ databases">
        <title>Genomic Encyclopedia of Type Strains, Phase IV (KMG-V): Genome sequencing to study the core and pangenomes of soil and plant-associated prokaryotes.</title>
        <authorList>
            <person name="Whitman W."/>
        </authorList>
    </citation>
    <scope>NUCLEOTIDE SEQUENCE [LARGE SCALE GENOMIC DNA]</scope>
    <source>
        <strain evidence="2 3">BR 12005</strain>
    </source>
</reference>
<dbReference type="EMBL" id="VITV01000002">
    <property type="protein sequence ID" value="TWB80140.1"/>
    <property type="molecule type" value="Genomic_DNA"/>
</dbReference>
<gene>
    <name evidence="2" type="ORF">FBZ87_102564</name>
</gene>
<accession>A0A560KHM2</accession>
<feature type="region of interest" description="Disordered" evidence="1">
    <location>
        <begin position="77"/>
        <end position="96"/>
    </location>
</feature>
<sequence>MDRRPVGARSMSETYVTMKIREAMAQAQGSRAQAQRILMAWALADEQLMRGLCKPFLKGITGAAIERAYRGGPAVPAMAPAAAVPSGGTSRRAPAPQRLTQAQLDAIVARMGGTRLANQPPILNGAPPPKSEGTVKQAASVKALAAAFHRKKF</sequence>
<organism evidence="2 3">
    <name type="scientific">Nitrospirillum amazonense</name>
    <dbReference type="NCBI Taxonomy" id="28077"/>
    <lineage>
        <taxon>Bacteria</taxon>
        <taxon>Pseudomonadati</taxon>
        <taxon>Pseudomonadota</taxon>
        <taxon>Alphaproteobacteria</taxon>
        <taxon>Rhodospirillales</taxon>
        <taxon>Azospirillaceae</taxon>
        <taxon>Nitrospirillum</taxon>
    </lineage>
</organism>
<dbReference type="Proteomes" id="UP000320516">
    <property type="component" value="Unassembled WGS sequence"/>
</dbReference>